<gene>
    <name evidence="4" type="ORF">E1283_22665</name>
</gene>
<comment type="caution">
    <text evidence="4">The sequence shown here is derived from an EMBL/GenBank/DDBJ whole genome shotgun (WGS) entry which is preliminary data.</text>
</comment>
<organism evidence="4 5">
    <name type="scientific">Streptomyces hainanensis</name>
    <dbReference type="NCBI Taxonomy" id="402648"/>
    <lineage>
        <taxon>Bacteria</taxon>
        <taxon>Bacillati</taxon>
        <taxon>Actinomycetota</taxon>
        <taxon>Actinomycetes</taxon>
        <taxon>Kitasatosporales</taxon>
        <taxon>Streptomycetaceae</taxon>
        <taxon>Streptomyces</taxon>
    </lineage>
</organism>
<dbReference type="Pfam" id="PF16861">
    <property type="entry name" value="Carbam_trans_C"/>
    <property type="match status" value="1"/>
</dbReference>
<dbReference type="InterPro" id="IPR043129">
    <property type="entry name" value="ATPase_NBD"/>
</dbReference>
<dbReference type="PANTHER" id="PTHR34847">
    <property type="entry name" value="NODULATION PROTEIN U"/>
    <property type="match status" value="1"/>
</dbReference>
<protein>
    <submittedName>
        <fullName evidence="4">Carbamoyltransferase</fullName>
    </submittedName>
</protein>
<comment type="similarity">
    <text evidence="1">Belongs to the NodU/CmcH family.</text>
</comment>
<dbReference type="Gene3D" id="3.90.870.20">
    <property type="entry name" value="Carbamoyltransferase, C-terminal domain"/>
    <property type="match status" value="1"/>
</dbReference>
<dbReference type="InterPro" id="IPR038152">
    <property type="entry name" value="Carbam_trans_C_sf"/>
</dbReference>
<keyword evidence="5" id="KW-1185">Reference proteome</keyword>
<dbReference type="InterPro" id="IPR051338">
    <property type="entry name" value="NodU/CmcH_Carbamoyltrnsfr"/>
</dbReference>
<dbReference type="SUPFAM" id="SSF53067">
    <property type="entry name" value="Actin-like ATPase domain"/>
    <property type="match status" value="1"/>
</dbReference>
<reference evidence="4 5" key="1">
    <citation type="submission" date="2019-03" db="EMBL/GenBank/DDBJ databases">
        <title>Draft genome sequences of novel Actinobacteria.</title>
        <authorList>
            <person name="Sahin N."/>
            <person name="Ay H."/>
            <person name="Saygin H."/>
        </authorList>
    </citation>
    <scope>NUCLEOTIDE SEQUENCE [LARGE SCALE GENOMIC DNA]</scope>
    <source>
        <strain evidence="4 5">DSM 41900</strain>
    </source>
</reference>
<keyword evidence="4" id="KW-0808">Transferase</keyword>
<evidence type="ECO:0000259" key="2">
    <source>
        <dbReference type="Pfam" id="PF02543"/>
    </source>
</evidence>
<dbReference type="AlphaFoldDB" id="A0A4R4T511"/>
<evidence type="ECO:0000256" key="1">
    <source>
        <dbReference type="ARBA" id="ARBA00006129"/>
    </source>
</evidence>
<feature type="domain" description="Carbamoyltransferase C-terminal" evidence="3">
    <location>
        <begin position="410"/>
        <end position="582"/>
    </location>
</feature>
<proteinExistence type="inferred from homology"/>
<dbReference type="Gene3D" id="3.30.420.40">
    <property type="match status" value="2"/>
</dbReference>
<dbReference type="EMBL" id="SMKI01000264">
    <property type="protein sequence ID" value="TDC72111.1"/>
    <property type="molecule type" value="Genomic_DNA"/>
</dbReference>
<sequence length="586" mass="65111">MRVLGFSGMHDSVAFKRREMPGLDPRHYRIVQGLDAAAALVDDRGVVAAAAEERFTGEKATGAFPRGAIDFCLTRGGITMSEVDRVAFGFDYRLTESHEVSEFTRRRFHEVYSTEARIALLDEHWPGMDWHELLVPVPHHHAHAASAHHLSGFGEALVLVADGMGETESMTLFRAEGDELSVLRQVPALHSLGTLYGVVTLYLGFEFAMDEYKVMGLAPYGDRSRYAREWERLVRLGDQGRYTVPLLGENRGWFENETHAGALRVLTELFGPPRSPGAPVEQRHMDVAAAAQAVLERTLLHVVRHFTEETGVRRLCLAGGVALNCTANGLLARSGLVERIFVQPASGDDGTALGAALHVRARNGLAHRGRMGMPYWGPAFSEEEISEAVENTPGCTARAASPAEIVNETARNIAEGRVVAWFQGAMEFGPRALGNRSILADPRDPGMRDHLNAVVKQREDFRPFAPVVRREDVHRLFDVVAGAEDQYAHMLFVVQVREEFRKELPAVTHVDGTARVQVVHRQDNERLWELIRVFGEISGIPVLLNTSFNLRGQPVVRDPDTALRTFLRSELDHLVMGDHLVVRDAR</sequence>
<dbReference type="GO" id="GO:0016740">
    <property type="term" value="F:transferase activity"/>
    <property type="evidence" value="ECO:0007669"/>
    <property type="project" value="UniProtKB-KW"/>
</dbReference>
<dbReference type="Pfam" id="PF02543">
    <property type="entry name" value="Carbam_trans_N"/>
    <property type="match status" value="1"/>
</dbReference>
<accession>A0A4R4T511</accession>
<dbReference type="Proteomes" id="UP000295345">
    <property type="component" value="Unassembled WGS sequence"/>
</dbReference>
<evidence type="ECO:0000313" key="5">
    <source>
        <dbReference type="Proteomes" id="UP000295345"/>
    </source>
</evidence>
<feature type="domain" description="Carbamoyltransferase" evidence="2">
    <location>
        <begin position="35"/>
        <end position="357"/>
    </location>
</feature>
<dbReference type="PANTHER" id="PTHR34847:SF1">
    <property type="entry name" value="NODULATION PROTEIN U"/>
    <property type="match status" value="1"/>
</dbReference>
<name>A0A4R4T511_9ACTN</name>
<dbReference type="InterPro" id="IPR031730">
    <property type="entry name" value="Carbam_trans_C"/>
</dbReference>
<dbReference type="OrthoDB" id="9780777at2"/>
<dbReference type="InterPro" id="IPR003696">
    <property type="entry name" value="Carbtransf_dom"/>
</dbReference>
<evidence type="ECO:0000259" key="3">
    <source>
        <dbReference type="Pfam" id="PF16861"/>
    </source>
</evidence>
<evidence type="ECO:0000313" key="4">
    <source>
        <dbReference type="EMBL" id="TDC72111.1"/>
    </source>
</evidence>